<dbReference type="EMBL" id="PVNH01000004">
    <property type="protein sequence ID" value="PRX48305.1"/>
    <property type="molecule type" value="Genomic_DNA"/>
</dbReference>
<dbReference type="PANTHER" id="PTHR21340">
    <property type="entry name" value="DIADENOSINE 5,5-P1,P4-TETRAPHOSPHATE PYROPHOSPHOHYDROLASE MUTT"/>
    <property type="match status" value="1"/>
</dbReference>
<proteinExistence type="inferred from homology"/>
<evidence type="ECO:0000313" key="6">
    <source>
        <dbReference type="Proteomes" id="UP000238362"/>
    </source>
</evidence>
<dbReference type="SUPFAM" id="SSF55811">
    <property type="entry name" value="Nudix"/>
    <property type="match status" value="1"/>
</dbReference>
<evidence type="ECO:0000256" key="3">
    <source>
        <dbReference type="RuleBase" id="RU003476"/>
    </source>
</evidence>
<dbReference type="CDD" id="cd03673">
    <property type="entry name" value="NUDIX_Ap6A_hydrolase"/>
    <property type="match status" value="1"/>
</dbReference>
<dbReference type="SUPFAM" id="SSF53254">
    <property type="entry name" value="Phosphoglycerate mutase-like"/>
    <property type="match status" value="1"/>
</dbReference>
<protein>
    <submittedName>
        <fullName evidence="5">8-oxo-dGTP diphosphatase</fullName>
    </submittedName>
</protein>
<dbReference type="CDD" id="cd07067">
    <property type="entry name" value="HP_PGM_like"/>
    <property type="match status" value="1"/>
</dbReference>
<name>A0A2T0LW98_9PSEU</name>
<dbReference type="InterPro" id="IPR029033">
    <property type="entry name" value="His_PPase_superfam"/>
</dbReference>
<dbReference type="PANTHER" id="PTHR21340:SF0">
    <property type="entry name" value="BIS(5'-NUCLEOSYL)-TETRAPHOSPHATASE [ASYMMETRICAL]"/>
    <property type="match status" value="1"/>
</dbReference>
<dbReference type="InterPro" id="IPR000086">
    <property type="entry name" value="NUDIX_hydrolase_dom"/>
</dbReference>
<reference evidence="5 6" key="1">
    <citation type="submission" date="2018-03" db="EMBL/GenBank/DDBJ databases">
        <title>Genomic Encyclopedia of Type Strains, Phase III (KMG-III): the genomes of soil and plant-associated and newly described type strains.</title>
        <authorList>
            <person name="Whitman W."/>
        </authorList>
    </citation>
    <scope>NUCLEOTIDE SEQUENCE [LARGE SCALE GENOMIC DNA]</scope>
    <source>
        <strain evidence="5 6">CGMCC 4.7125</strain>
    </source>
</reference>
<dbReference type="GO" id="GO:0006167">
    <property type="term" value="P:AMP biosynthetic process"/>
    <property type="evidence" value="ECO:0007669"/>
    <property type="project" value="TreeGrafter"/>
</dbReference>
<dbReference type="SMART" id="SM00855">
    <property type="entry name" value="PGAM"/>
    <property type="match status" value="1"/>
</dbReference>
<comment type="similarity">
    <text evidence="1 3">Belongs to the Nudix hydrolase family.</text>
</comment>
<accession>A0A2T0LW98</accession>
<evidence type="ECO:0000313" key="5">
    <source>
        <dbReference type="EMBL" id="PRX48305.1"/>
    </source>
</evidence>
<dbReference type="InterPro" id="IPR051325">
    <property type="entry name" value="Nudix_hydrolase_domain"/>
</dbReference>
<dbReference type="Proteomes" id="UP000238362">
    <property type="component" value="Unassembled WGS sequence"/>
</dbReference>
<dbReference type="Gene3D" id="3.40.50.1240">
    <property type="entry name" value="Phosphoglycerate mutase-like"/>
    <property type="match status" value="1"/>
</dbReference>
<dbReference type="InterPro" id="IPR013078">
    <property type="entry name" value="His_Pase_superF_clade-1"/>
</dbReference>
<evidence type="ECO:0000256" key="1">
    <source>
        <dbReference type="ARBA" id="ARBA00005582"/>
    </source>
</evidence>
<comment type="caution">
    <text evidence="5">The sequence shown here is derived from an EMBL/GenBank/DDBJ whole genome shotgun (WGS) entry which is preliminary data.</text>
</comment>
<dbReference type="InterPro" id="IPR020476">
    <property type="entry name" value="Nudix_hydrolase"/>
</dbReference>
<organism evidence="5 6">
    <name type="scientific">Prauserella shujinwangii</name>
    <dbReference type="NCBI Taxonomy" id="1453103"/>
    <lineage>
        <taxon>Bacteria</taxon>
        <taxon>Bacillati</taxon>
        <taxon>Actinomycetota</taxon>
        <taxon>Actinomycetes</taxon>
        <taxon>Pseudonocardiales</taxon>
        <taxon>Pseudonocardiaceae</taxon>
        <taxon>Prauserella</taxon>
    </lineage>
</organism>
<dbReference type="GO" id="GO:0004081">
    <property type="term" value="F:bis(5'-nucleosyl)-tetraphosphatase (asymmetrical) activity"/>
    <property type="evidence" value="ECO:0007669"/>
    <property type="project" value="TreeGrafter"/>
</dbReference>
<dbReference type="Pfam" id="PF00293">
    <property type="entry name" value="NUDIX"/>
    <property type="match status" value="1"/>
</dbReference>
<dbReference type="AlphaFoldDB" id="A0A2T0LW98"/>
<dbReference type="PROSITE" id="PS00893">
    <property type="entry name" value="NUDIX_BOX"/>
    <property type="match status" value="1"/>
</dbReference>
<evidence type="ECO:0000256" key="2">
    <source>
        <dbReference type="ARBA" id="ARBA00022801"/>
    </source>
</evidence>
<keyword evidence="6" id="KW-1185">Reference proteome</keyword>
<dbReference type="PROSITE" id="PS51462">
    <property type="entry name" value="NUDIX"/>
    <property type="match status" value="1"/>
</dbReference>
<dbReference type="Gene3D" id="3.90.79.10">
    <property type="entry name" value="Nucleoside Triphosphate Pyrophosphohydrolase"/>
    <property type="match status" value="1"/>
</dbReference>
<evidence type="ECO:0000259" key="4">
    <source>
        <dbReference type="PROSITE" id="PS51462"/>
    </source>
</evidence>
<keyword evidence="2 3" id="KW-0378">Hydrolase</keyword>
<gene>
    <name evidence="5" type="ORF">B0I33_104121</name>
</gene>
<dbReference type="InterPro" id="IPR020084">
    <property type="entry name" value="NUDIX_hydrolase_CS"/>
</dbReference>
<sequence length="322" mass="34821">MTHVAEQRVAVRAAGAVLWRPGDGSDVEVAVVHRPRYGDWSLPKGKLDPGETAPVAAVRELREETGYDSVLGRFLQRIEYDVSGRRGRVRKAVDFFSAEACAGRFEPNEEVDELRWLPPSEAETVLSYSGDVAVLREFCAVPARLTTLLLVRHAKAGKREEWTGDDDLRPLSEAGFRQADALRLLVRAFRPDRVLSAPRLRCVQTVQGVAEDLGVEVGHEPLLSEEGYWADPVLGTARLLAIVADGGTPVVCSQGGVIPDVVGTLADRDGVELSAVKHGTVASKKGSLWLLSFADPADGTGPRLVDADYFASPLPSPVPAER</sequence>
<dbReference type="InterPro" id="IPR015797">
    <property type="entry name" value="NUDIX_hydrolase-like_dom_sf"/>
</dbReference>
<dbReference type="PRINTS" id="PR00502">
    <property type="entry name" value="NUDIXFAMILY"/>
</dbReference>
<dbReference type="GO" id="GO:0006754">
    <property type="term" value="P:ATP biosynthetic process"/>
    <property type="evidence" value="ECO:0007669"/>
    <property type="project" value="TreeGrafter"/>
</dbReference>
<dbReference type="Pfam" id="PF00300">
    <property type="entry name" value="His_Phos_1"/>
    <property type="match status" value="1"/>
</dbReference>
<feature type="domain" description="Nudix hydrolase" evidence="4">
    <location>
        <begin position="9"/>
        <end position="140"/>
    </location>
</feature>